<gene>
    <name evidence="2" type="ORF">HY730_08090</name>
</gene>
<dbReference type="Pfam" id="PF13709">
    <property type="entry name" value="DUF4159"/>
    <property type="match status" value="1"/>
</dbReference>
<organism evidence="2 3">
    <name type="scientific">Tectimicrobiota bacterium</name>
    <dbReference type="NCBI Taxonomy" id="2528274"/>
    <lineage>
        <taxon>Bacteria</taxon>
        <taxon>Pseudomonadati</taxon>
        <taxon>Nitrospinota/Tectimicrobiota group</taxon>
        <taxon>Candidatus Tectimicrobiota</taxon>
    </lineage>
</organism>
<evidence type="ECO:0000313" key="3">
    <source>
        <dbReference type="Proteomes" id="UP000772181"/>
    </source>
</evidence>
<dbReference type="EMBL" id="JACQWF010000357">
    <property type="protein sequence ID" value="MBI4596318.1"/>
    <property type="molecule type" value="Genomic_DNA"/>
</dbReference>
<protein>
    <submittedName>
        <fullName evidence="2">DUF4159 domain-containing protein</fullName>
    </submittedName>
</protein>
<accession>A0A933GMZ6</accession>
<dbReference type="Gene3D" id="3.40.50.12140">
    <property type="entry name" value="Domain of unknown function DUF4159"/>
    <property type="match status" value="1"/>
</dbReference>
<comment type="caution">
    <text evidence="2">The sequence shown here is derived from an EMBL/GenBank/DDBJ whole genome shotgun (WGS) entry which is preliminary data.</text>
</comment>
<reference evidence="2" key="1">
    <citation type="submission" date="2020-07" db="EMBL/GenBank/DDBJ databases">
        <title>Huge and variable diversity of episymbiotic CPR bacteria and DPANN archaea in groundwater ecosystems.</title>
        <authorList>
            <person name="He C.Y."/>
            <person name="Keren R."/>
            <person name="Whittaker M."/>
            <person name="Farag I.F."/>
            <person name="Doudna J."/>
            <person name="Cate J.H.D."/>
            <person name="Banfield J.F."/>
        </authorList>
    </citation>
    <scope>NUCLEOTIDE SEQUENCE</scope>
    <source>
        <strain evidence="2">NC_groundwater_1482_Ag_S-0.65um_47_24</strain>
    </source>
</reference>
<sequence length="256" mass="29610">MFTRREFCKALIIALGFAGISTISANKASAFGDRNHFHFAQLKYKGGNWNPYRTGPEELLKKLKRETSVEPALKRVYLESTDKNLFLYPFLFVTGREEFDPWPEEGVLQLRKYLNYGGFMLVDDAGTQEGHGFDKSFRREVQRIFPNQQLKKLSKDHVVYQTFYLVRSVGGKKMVKPYLEGIDVGDLTPLIYSQNDLGGAWEKDNLGKWVYQVQPGGELQRDWAFRLGINIFMYAVTVNYKKDQIHIPFIMQRKGA</sequence>
<evidence type="ECO:0000259" key="1">
    <source>
        <dbReference type="Pfam" id="PF13709"/>
    </source>
</evidence>
<evidence type="ECO:0000313" key="2">
    <source>
        <dbReference type="EMBL" id="MBI4596318.1"/>
    </source>
</evidence>
<dbReference type="AlphaFoldDB" id="A0A933GMZ6"/>
<name>A0A933GMZ6_UNCTE</name>
<proteinExistence type="predicted"/>
<feature type="domain" description="DUF4159" evidence="1">
    <location>
        <begin position="38"/>
        <end position="235"/>
    </location>
</feature>
<dbReference type="InterPro" id="IPR025297">
    <property type="entry name" value="DUF4159"/>
</dbReference>
<dbReference type="Proteomes" id="UP000772181">
    <property type="component" value="Unassembled WGS sequence"/>
</dbReference>